<dbReference type="EMBL" id="FNLC01000001">
    <property type="protein sequence ID" value="SDQ51233.1"/>
    <property type="molecule type" value="Genomic_DNA"/>
</dbReference>
<keyword evidence="6" id="KW-0456">Lyase</keyword>
<dbReference type="PIRSF" id="PIRSF015582">
    <property type="entry name" value="Cit_lyase_B"/>
    <property type="match status" value="1"/>
</dbReference>
<feature type="region of interest" description="Disordered" evidence="4">
    <location>
        <begin position="1"/>
        <end position="20"/>
    </location>
</feature>
<dbReference type="Proteomes" id="UP000198848">
    <property type="component" value="Unassembled WGS sequence"/>
</dbReference>
<protein>
    <submittedName>
        <fullName evidence="6">Citrate lyase subunit beta / citryl-CoA lyase</fullName>
    </submittedName>
</protein>
<reference evidence="7" key="1">
    <citation type="submission" date="2016-10" db="EMBL/GenBank/DDBJ databases">
        <authorList>
            <person name="Varghese N."/>
            <person name="Submissions S."/>
        </authorList>
    </citation>
    <scope>NUCLEOTIDE SEQUENCE [LARGE SCALE GENOMIC DNA]</scope>
    <source>
        <strain evidence="7">DSM 24767</strain>
    </source>
</reference>
<dbReference type="Gene3D" id="3.20.20.60">
    <property type="entry name" value="Phosphoenolpyruvate-binding domains"/>
    <property type="match status" value="1"/>
</dbReference>
<organism evidence="6 7">
    <name type="scientific">Natronobacterium texcoconense</name>
    <dbReference type="NCBI Taxonomy" id="1095778"/>
    <lineage>
        <taxon>Archaea</taxon>
        <taxon>Methanobacteriati</taxon>
        <taxon>Methanobacteriota</taxon>
        <taxon>Stenosarchaea group</taxon>
        <taxon>Halobacteria</taxon>
        <taxon>Halobacteriales</taxon>
        <taxon>Natrialbaceae</taxon>
        <taxon>Natronobacterium</taxon>
    </lineage>
</organism>
<dbReference type="PANTHER" id="PTHR32308">
    <property type="entry name" value="LYASE BETA SUBUNIT, PUTATIVE (AFU_ORTHOLOGUE AFUA_4G13030)-RELATED"/>
    <property type="match status" value="1"/>
</dbReference>
<evidence type="ECO:0000313" key="6">
    <source>
        <dbReference type="EMBL" id="SDQ51233.1"/>
    </source>
</evidence>
<accession>A0A1H1BH86</accession>
<evidence type="ECO:0000256" key="1">
    <source>
        <dbReference type="ARBA" id="ARBA00001946"/>
    </source>
</evidence>
<name>A0A1H1BH86_NATTX</name>
<proteinExistence type="predicted"/>
<feature type="domain" description="HpcH/HpaI aldolase/citrate lyase" evidence="5">
    <location>
        <begin position="4"/>
        <end position="219"/>
    </location>
</feature>
<sequence>MVRRSVLFTPGDRPEMMRKAPGSGADVIVFDLEDAVSLARKDEAREAVRAVLTEPEFDPDSEVCVRVNADADRIDADLEGLFAEGTNLRLDSLMLPKAGSPSDVRDLVSTLESHDVSLPVIALIESGAGVLAAPEIAAVPETDALAFGAEDLSADVGATVSADGSELAYARQRVVLAAAAHDCTAIDTLVTDFEDDEQLREDAARSVRLGYDGKLAIHPAQVDPINEAFTPSDEELDWAQRVLEGKREADAEGRGVFEVDGEMIDAPLIAQAERLLERAGDR</sequence>
<dbReference type="InterPro" id="IPR011206">
    <property type="entry name" value="Citrate_lyase_beta/mcl1/mcl2"/>
</dbReference>
<evidence type="ECO:0000256" key="2">
    <source>
        <dbReference type="ARBA" id="ARBA00022723"/>
    </source>
</evidence>
<dbReference type="RefSeq" id="WP_090378284.1">
    <property type="nucleotide sequence ID" value="NZ_FNLC01000001.1"/>
</dbReference>
<keyword evidence="3" id="KW-0460">Magnesium</keyword>
<dbReference type="GO" id="GO:0016829">
    <property type="term" value="F:lyase activity"/>
    <property type="evidence" value="ECO:0007669"/>
    <property type="project" value="UniProtKB-KW"/>
</dbReference>
<dbReference type="GO" id="GO:0000287">
    <property type="term" value="F:magnesium ion binding"/>
    <property type="evidence" value="ECO:0007669"/>
    <property type="project" value="TreeGrafter"/>
</dbReference>
<dbReference type="SUPFAM" id="SSF51621">
    <property type="entry name" value="Phosphoenolpyruvate/pyruvate domain"/>
    <property type="match status" value="1"/>
</dbReference>
<evidence type="ECO:0000256" key="4">
    <source>
        <dbReference type="SAM" id="MobiDB-lite"/>
    </source>
</evidence>
<comment type="cofactor">
    <cofactor evidence="1">
        <name>Mg(2+)</name>
        <dbReference type="ChEBI" id="CHEBI:18420"/>
    </cofactor>
</comment>
<keyword evidence="2" id="KW-0479">Metal-binding</keyword>
<evidence type="ECO:0000259" key="5">
    <source>
        <dbReference type="Pfam" id="PF03328"/>
    </source>
</evidence>
<dbReference type="Pfam" id="PF03328">
    <property type="entry name" value="HpcH_HpaI"/>
    <property type="match status" value="1"/>
</dbReference>
<dbReference type="GO" id="GO:0006107">
    <property type="term" value="P:oxaloacetate metabolic process"/>
    <property type="evidence" value="ECO:0007669"/>
    <property type="project" value="TreeGrafter"/>
</dbReference>
<dbReference type="InterPro" id="IPR005000">
    <property type="entry name" value="Aldolase/citrate-lyase_domain"/>
</dbReference>
<dbReference type="OrthoDB" id="9170at2157"/>
<evidence type="ECO:0000256" key="3">
    <source>
        <dbReference type="ARBA" id="ARBA00022842"/>
    </source>
</evidence>
<dbReference type="AlphaFoldDB" id="A0A1H1BH86"/>
<evidence type="ECO:0000313" key="7">
    <source>
        <dbReference type="Proteomes" id="UP000198848"/>
    </source>
</evidence>
<dbReference type="PANTHER" id="PTHR32308:SF0">
    <property type="entry name" value="HPCH_HPAI ALDOLASE_CITRATE LYASE DOMAIN-CONTAINING PROTEIN"/>
    <property type="match status" value="1"/>
</dbReference>
<dbReference type="InterPro" id="IPR040442">
    <property type="entry name" value="Pyrv_kinase-like_dom_sf"/>
</dbReference>
<keyword evidence="7" id="KW-1185">Reference proteome</keyword>
<gene>
    <name evidence="6" type="ORF">SAMN04489842_1041</name>
</gene>
<dbReference type="STRING" id="1095778.SAMN04489842_1041"/>
<dbReference type="InterPro" id="IPR015813">
    <property type="entry name" value="Pyrv/PenolPyrv_kinase-like_dom"/>
</dbReference>